<feature type="domain" description="PASTA" evidence="2">
    <location>
        <begin position="360"/>
        <end position="430"/>
    </location>
</feature>
<dbReference type="InterPro" id="IPR005543">
    <property type="entry name" value="PASTA_dom"/>
</dbReference>
<dbReference type="EMBL" id="RXHU01000110">
    <property type="protein sequence ID" value="RTE02859.1"/>
    <property type="molecule type" value="Genomic_DNA"/>
</dbReference>
<name>A0A430J564_9BACL</name>
<feature type="compositionally biased region" description="Low complexity" evidence="1">
    <location>
        <begin position="281"/>
        <end position="297"/>
    </location>
</feature>
<reference evidence="3 4" key="1">
    <citation type="submission" date="2018-12" db="EMBL/GenBank/DDBJ databases">
        <title>Bacillus ochoae sp. nov., Paenibacillus whitsoniae sp. nov., Paenibacillus spiritus sp. nov. Isolated from the Mars Exploration Rover during spacecraft assembly.</title>
        <authorList>
            <person name="Seuylemezian A."/>
            <person name="Vaishampayan P."/>
        </authorList>
    </citation>
    <scope>NUCLEOTIDE SEQUENCE [LARGE SCALE GENOMIC DNA]</scope>
    <source>
        <strain evidence="3 4">MER 54</strain>
    </source>
</reference>
<evidence type="ECO:0000313" key="3">
    <source>
        <dbReference type="EMBL" id="RTE02859.1"/>
    </source>
</evidence>
<sequence>MPDQLETRYVTREHIATLPHGTLQYGEDVYLNRTVLLYHITLPTGSRGVDYIQTLHHKAAFIHDGFHHILDTSVSEHAVKIVLQARNGSLLSSQIGHKRWTYQVVTAMISDLGVSLLDALEERITGFSVRADNLWLSESGKLSVLNYWNEEELLDQGAIGLCRLMVSLLTRDATGSDAYEVLHTNLERAHIPSATTEQKAELVRLVKHICQSQASLSSLVFGLRNLPGAQQAENAAMPAAAAADSAPRRMVPVMPAQAAAAQHEDDDEDDEHRTIVRGLPRRTAAPEPARSEAPSRAGWKVGAVSAAAFLVSAAAVWAVWPSASEKSDKTIPPQPKATAATVAITPSATPTPKASEASVKQPGDKTIVPNLVGQMQAGAEELALQAGLHYKYFLVDDAKPQGTVIRQDPQPGTDGFQGDNVIFWVSKGSP</sequence>
<dbReference type="OrthoDB" id="2677720at2"/>
<gene>
    <name evidence="3" type="ORF">EJQ19_28820</name>
</gene>
<evidence type="ECO:0000313" key="4">
    <source>
        <dbReference type="Proteomes" id="UP000276128"/>
    </source>
</evidence>
<dbReference type="Pfam" id="PF03793">
    <property type="entry name" value="PASTA"/>
    <property type="match status" value="1"/>
</dbReference>
<evidence type="ECO:0000259" key="2">
    <source>
        <dbReference type="PROSITE" id="PS51178"/>
    </source>
</evidence>
<keyword evidence="4" id="KW-1185">Reference proteome</keyword>
<comment type="caution">
    <text evidence="3">The sequence shown here is derived from an EMBL/GenBank/DDBJ whole genome shotgun (WGS) entry which is preliminary data.</text>
</comment>
<dbReference type="Proteomes" id="UP000276128">
    <property type="component" value="Unassembled WGS sequence"/>
</dbReference>
<feature type="region of interest" description="Disordered" evidence="1">
    <location>
        <begin position="277"/>
        <end position="297"/>
    </location>
</feature>
<protein>
    <submittedName>
        <fullName evidence="3">PASTA domain-containing protein</fullName>
    </submittedName>
</protein>
<dbReference type="CDD" id="cd06577">
    <property type="entry name" value="PASTA_pknB"/>
    <property type="match status" value="1"/>
</dbReference>
<organism evidence="3 4">
    <name type="scientific">Paenibacillus whitsoniae</name>
    <dbReference type="NCBI Taxonomy" id="2496558"/>
    <lineage>
        <taxon>Bacteria</taxon>
        <taxon>Bacillati</taxon>
        <taxon>Bacillota</taxon>
        <taxon>Bacilli</taxon>
        <taxon>Bacillales</taxon>
        <taxon>Paenibacillaceae</taxon>
        <taxon>Paenibacillus</taxon>
    </lineage>
</organism>
<evidence type="ECO:0000256" key="1">
    <source>
        <dbReference type="SAM" id="MobiDB-lite"/>
    </source>
</evidence>
<proteinExistence type="predicted"/>
<dbReference type="SMART" id="SM00740">
    <property type="entry name" value="PASTA"/>
    <property type="match status" value="1"/>
</dbReference>
<dbReference type="Gene3D" id="3.30.10.20">
    <property type="match status" value="1"/>
</dbReference>
<accession>A0A430J564</accession>
<dbReference type="PROSITE" id="PS51178">
    <property type="entry name" value="PASTA"/>
    <property type="match status" value="1"/>
</dbReference>
<dbReference type="RefSeq" id="WP_126144685.1">
    <property type="nucleotide sequence ID" value="NZ_RXHU01000110.1"/>
</dbReference>
<dbReference type="AlphaFoldDB" id="A0A430J564"/>